<dbReference type="EMBL" id="JAQLGM010000121">
    <property type="protein sequence ID" value="MDB2003062.1"/>
    <property type="molecule type" value="Genomic_DNA"/>
</dbReference>
<protein>
    <submittedName>
        <fullName evidence="1">Uncharacterized protein</fullName>
    </submittedName>
</protein>
<evidence type="ECO:0000313" key="2">
    <source>
        <dbReference type="Proteomes" id="UP001300871"/>
    </source>
</evidence>
<evidence type="ECO:0000313" key="1">
    <source>
        <dbReference type="EMBL" id="MDB2003062.1"/>
    </source>
</evidence>
<organism evidence="1 2">
    <name type="scientific">Clostridium symbiosum</name>
    <name type="common">Bacteroides symbiosus</name>
    <dbReference type="NCBI Taxonomy" id="1512"/>
    <lineage>
        <taxon>Bacteria</taxon>
        <taxon>Bacillati</taxon>
        <taxon>Bacillota</taxon>
        <taxon>Clostridia</taxon>
        <taxon>Lachnospirales</taxon>
        <taxon>Lachnospiraceae</taxon>
        <taxon>Otoolea</taxon>
    </lineage>
</organism>
<dbReference type="Proteomes" id="UP001300871">
    <property type="component" value="Unassembled WGS sequence"/>
</dbReference>
<proteinExistence type="predicted"/>
<gene>
    <name evidence="1" type="ORF">PM006_22900</name>
</gene>
<name>A0AB35IGA8_CLOSY</name>
<accession>A0AB35IGA8</accession>
<reference evidence="1" key="1">
    <citation type="submission" date="2023-01" db="EMBL/GenBank/DDBJ databases">
        <title>Human gut microbiome strain richness.</title>
        <authorList>
            <person name="Chen-Liaw A."/>
        </authorList>
    </citation>
    <scope>NUCLEOTIDE SEQUENCE</scope>
    <source>
        <strain evidence="1">B1_m1001713B170214d0_201011</strain>
    </source>
</reference>
<comment type="caution">
    <text evidence="1">The sequence shown here is derived from an EMBL/GenBank/DDBJ whole genome shotgun (WGS) entry which is preliminary data.</text>
</comment>
<sequence>MSININPIETYVPTIYVNNSEPDLDETNLNHAEQALKRVTDAANAAILALESLDSAKIDAAKIVNNLLATDTSTVLSGPMGKALGDRLTAAENLLTRLNS</sequence>
<dbReference type="AlphaFoldDB" id="A0AB35IGA8"/>
<feature type="non-terminal residue" evidence="1">
    <location>
        <position position="100"/>
    </location>
</feature>